<evidence type="ECO:0000259" key="13">
    <source>
        <dbReference type="Pfam" id="PF01435"/>
    </source>
</evidence>
<evidence type="ECO:0000256" key="7">
    <source>
        <dbReference type="ARBA" id="ARBA00022801"/>
    </source>
</evidence>
<evidence type="ECO:0000256" key="6">
    <source>
        <dbReference type="ARBA" id="ARBA00022723"/>
    </source>
</evidence>
<keyword evidence="8" id="KW-0862">Zinc</keyword>
<keyword evidence="15" id="KW-1185">Reference proteome</keyword>
<name>A0ABM9FC62_9ENTR</name>
<dbReference type="PANTHER" id="PTHR43221">
    <property type="entry name" value="PROTEASE HTPX"/>
    <property type="match status" value="1"/>
</dbReference>
<evidence type="ECO:0000313" key="14">
    <source>
        <dbReference type="EMBL" id="CAH6660746.1"/>
    </source>
</evidence>
<accession>A0ABM9FC62</accession>
<comment type="subcellular location">
    <subcellularLocation>
        <location evidence="2">Cell membrane</location>
        <topology evidence="2">Multi-pass membrane protein</topology>
    </subcellularLocation>
</comment>
<proteinExistence type="predicted"/>
<protein>
    <submittedName>
        <fullName evidence="14">M48 family metalloprotease</fullName>
    </submittedName>
</protein>
<keyword evidence="11 12" id="KW-0472">Membrane</keyword>
<dbReference type="Proteomes" id="UP001152651">
    <property type="component" value="Unassembled WGS sequence"/>
</dbReference>
<reference evidence="14" key="1">
    <citation type="submission" date="2022-05" db="EMBL/GenBank/DDBJ databases">
        <authorList>
            <person name="Blom J."/>
        </authorList>
    </citation>
    <scope>NUCLEOTIDE SEQUENCE</scope>
    <source>
        <strain evidence="14">Type strain: CPO20170097</strain>
    </source>
</reference>
<keyword evidence="9 12" id="KW-1133">Transmembrane helix</keyword>
<evidence type="ECO:0000256" key="12">
    <source>
        <dbReference type="SAM" id="Phobius"/>
    </source>
</evidence>
<evidence type="ECO:0000256" key="5">
    <source>
        <dbReference type="ARBA" id="ARBA00022692"/>
    </source>
</evidence>
<keyword evidence="3" id="KW-1003">Cell membrane</keyword>
<dbReference type="Pfam" id="PF01435">
    <property type="entry name" value="Peptidase_M48"/>
    <property type="match status" value="1"/>
</dbReference>
<evidence type="ECO:0000256" key="11">
    <source>
        <dbReference type="ARBA" id="ARBA00023136"/>
    </source>
</evidence>
<dbReference type="EMBL" id="CALSBS010000016">
    <property type="protein sequence ID" value="CAH6660746.1"/>
    <property type="molecule type" value="Genomic_DNA"/>
</dbReference>
<feature type="transmembrane region" description="Helical" evidence="12">
    <location>
        <begin position="9"/>
        <end position="25"/>
    </location>
</feature>
<keyword evidence="10 14" id="KW-0482">Metalloprotease</keyword>
<keyword evidence="7" id="KW-0378">Hydrolase</keyword>
<dbReference type="Gene3D" id="3.30.2010.10">
    <property type="entry name" value="Metalloproteases ('zincins'), catalytic domain"/>
    <property type="match status" value="1"/>
</dbReference>
<dbReference type="PANTHER" id="PTHR43221:SF1">
    <property type="entry name" value="PROTEASE HTPX"/>
    <property type="match status" value="1"/>
</dbReference>
<feature type="transmembrane region" description="Helical" evidence="12">
    <location>
        <begin position="130"/>
        <end position="146"/>
    </location>
</feature>
<dbReference type="GO" id="GO:0008237">
    <property type="term" value="F:metallopeptidase activity"/>
    <property type="evidence" value="ECO:0007669"/>
    <property type="project" value="UniProtKB-KW"/>
</dbReference>
<keyword evidence="6" id="KW-0479">Metal-binding</keyword>
<dbReference type="InterPro" id="IPR001915">
    <property type="entry name" value="Peptidase_M48"/>
</dbReference>
<evidence type="ECO:0000256" key="8">
    <source>
        <dbReference type="ARBA" id="ARBA00022833"/>
    </source>
</evidence>
<evidence type="ECO:0000256" key="2">
    <source>
        <dbReference type="ARBA" id="ARBA00004651"/>
    </source>
</evidence>
<evidence type="ECO:0000256" key="9">
    <source>
        <dbReference type="ARBA" id="ARBA00022989"/>
    </source>
</evidence>
<feature type="transmembrane region" description="Helical" evidence="12">
    <location>
        <begin position="485"/>
        <end position="505"/>
    </location>
</feature>
<comment type="caution">
    <text evidence="14">The sequence shown here is derived from an EMBL/GenBank/DDBJ whole genome shotgun (WGS) entry which is preliminary data.</text>
</comment>
<evidence type="ECO:0000313" key="15">
    <source>
        <dbReference type="Proteomes" id="UP001152651"/>
    </source>
</evidence>
<evidence type="ECO:0000256" key="1">
    <source>
        <dbReference type="ARBA" id="ARBA00001947"/>
    </source>
</evidence>
<dbReference type="InterPro" id="IPR050083">
    <property type="entry name" value="HtpX_protease"/>
</dbReference>
<feature type="transmembrane region" description="Helical" evidence="12">
    <location>
        <begin position="511"/>
        <end position="530"/>
    </location>
</feature>
<evidence type="ECO:0000256" key="10">
    <source>
        <dbReference type="ARBA" id="ARBA00023049"/>
    </source>
</evidence>
<organism evidence="14 15">
    <name type="scientific">Pseudocitrobacter vendiensis</name>
    <dbReference type="NCBI Taxonomy" id="2488306"/>
    <lineage>
        <taxon>Bacteria</taxon>
        <taxon>Pseudomonadati</taxon>
        <taxon>Pseudomonadota</taxon>
        <taxon>Gammaproteobacteria</taxon>
        <taxon>Enterobacterales</taxon>
        <taxon>Enterobacteriaceae</taxon>
        <taxon>Pseudocitrobacter</taxon>
    </lineage>
</organism>
<feature type="domain" description="Peptidase M48" evidence="13">
    <location>
        <begin position="234"/>
        <end position="408"/>
    </location>
</feature>
<feature type="transmembrane region" description="Helical" evidence="12">
    <location>
        <begin position="89"/>
        <end position="110"/>
    </location>
</feature>
<feature type="transmembrane region" description="Helical" evidence="12">
    <location>
        <begin position="45"/>
        <end position="68"/>
    </location>
</feature>
<evidence type="ECO:0000256" key="3">
    <source>
        <dbReference type="ARBA" id="ARBA00022475"/>
    </source>
</evidence>
<keyword evidence="4" id="KW-0645">Protease</keyword>
<keyword evidence="5 12" id="KW-0812">Transmembrane</keyword>
<dbReference type="CDD" id="cd07328">
    <property type="entry name" value="M48_Ste24p_like"/>
    <property type="match status" value="1"/>
</dbReference>
<evidence type="ECO:0000256" key="4">
    <source>
        <dbReference type="ARBA" id="ARBA00022670"/>
    </source>
</evidence>
<sequence length="648" mass="72233">MEIKAFRRIFLIPILILIYGFWQFWRLGGTPSGHNSSAALRAGLSVFAGLCSVGSILICLLAMVICYLSVVASRTSQNKLIATFTLCRGIIPIFMLLIMIFNGLGIVSLVGGELAWLVSLTHSGHGSGKVFVMALCAIGAILWMLLKSMFSIRRCFAFFKREESHIHGHSVSEEQSPQLWGWVRDLAQKSQVVMPDNIVVGFFDCFYVTANNVRLNSGDLLTGNTLYLPLTYSSLMNKDEVAAVIGHELGHFTGKDTQYSLRFAPVYAGLENTLQQMANNSNGVAWIDRIVLHPALDMGLWFLIKFHETVSYWSRIREFAADQTGARASSPQALSSALLRISALSEMVGNYLNTVMSGKQQAPQEWISGLLDEARKTNTFDVQACLEDEIQHPTDSHPVTRARIEALDVKIDDSLIAHATRQVSEGDFASLGALFGGLEEVRASMSQSLTEEAVQYNAEHQQMLESHAVLATESCEIWRDNKKKVLLQSAGAAFLMVMGFLSLFAPNSSGFSLFLITLAWFVAMMTFMLYRSGKTPLYTFTPTHIECSDLDKPIEWTAITGFDVEERHEALCIVLSWREGYQPPKKLKRMVRGVENRGVGKLFALIVYADMRKAQDGTKTEISAVSVIEEFQQYLRSAHARQELKENR</sequence>
<gene>
    <name evidence="14" type="ORF">FBBNIHIM_16665</name>
</gene>
<comment type="cofactor">
    <cofactor evidence="1">
        <name>Zn(2+)</name>
        <dbReference type="ChEBI" id="CHEBI:29105"/>
    </cofactor>
</comment>